<name>A0A1L3KMM8_9MONO</name>
<evidence type="ECO:0000313" key="2">
    <source>
        <dbReference type="EMBL" id="APG78670.1"/>
    </source>
</evidence>
<dbReference type="GeneID" id="30762994"/>
<proteinExistence type="predicted"/>
<organism evidence="2">
    <name type="scientific">Beihai rhabdo-like virus 2</name>
    <dbReference type="NCBI Taxonomy" id="1922652"/>
    <lineage>
        <taxon>Viruses</taxon>
        <taxon>Riboviria</taxon>
        <taxon>Orthornavirae</taxon>
        <taxon>Negarnaviricota</taxon>
        <taxon>Haploviricotina</taxon>
        <taxon>Monjiviricetes</taxon>
        <taxon>Mononegavirales</taxon>
        <taxon>Artoviridae</taxon>
        <taxon>Peropuvirus</taxon>
        <taxon>Peropuvirus lignarii</taxon>
    </lineage>
</organism>
<feature type="region of interest" description="Disordered" evidence="1">
    <location>
        <begin position="40"/>
        <end position="122"/>
    </location>
</feature>
<keyword evidence="3" id="KW-1185">Reference proteome</keyword>
<dbReference type="KEGG" id="vg:30762994"/>
<accession>A0A1L3KMM8</accession>
<sequence length="401" mass="44358">MSAEEYNNLFKTFQQVETKHPELDTEAEPQLGTALEELDNLDKRKVVAPPVREPLPPQPRVKVMPSTTTPIKLPISVAPRKPPVMKSPIPPVKPSEAFDPYSTDSSGSREDLSQELPSSEEDELADLFSPKMTLARTPPRKRTLPNILSPRKTLQQVDRTETAIIDESQPYVVGSTIGDWIQNPIGNPPREVLQELAIWRRTAWKTLSDPPKWLRPEHFVLCLSPVVDNELKRSLLIRASLNYKMAKATSPQLRSEDALKEAKAVLKSVGELPLPESGMERGAQELAKSHDLLKEVGDAVIEERTALQSMLKELRNFLESAQIQFCNQMKATADQMVVLMEKASELKAKEQGSVMRSQSASEQLLRPASVVTARSTPSSAASSSAPATPVFKSVGGIIHLN</sequence>
<reference evidence="2" key="1">
    <citation type="journal article" date="2016" name="Nature">
        <title>Redefining the invertebrate RNA virosphere.</title>
        <authorList>
            <person name="Shi M."/>
            <person name="Lin X.D."/>
            <person name="Tian J.H."/>
            <person name="Chen L.J."/>
            <person name="Chen X."/>
            <person name="Li C.X."/>
            <person name="Qin X.C."/>
            <person name="Li J."/>
            <person name="Cao J.P."/>
            <person name="Eden J.S."/>
            <person name="Buchmann J."/>
            <person name="Wang W."/>
            <person name="Xu J."/>
            <person name="Holmes E.C."/>
            <person name="Zhang Y.Z."/>
        </authorList>
    </citation>
    <scope>NUCLEOTIDE SEQUENCE [LARGE SCALE GENOMIC DNA]</scope>
    <source>
        <strain evidence="2">BHTSS7258</strain>
    </source>
</reference>
<protein>
    <submittedName>
        <fullName evidence="2">Uncharacterized protein</fullName>
    </submittedName>
</protein>
<dbReference type="EMBL" id="KX884413">
    <property type="protein sequence ID" value="APG78670.1"/>
    <property type="molecule type" value="Genomic_RNA"/>
</dbReference>
<dbReference type="RefSeq" id="YP_009333447.1">
    <property type="nucleotide sequence ID" value="NC_032558.1"/>
</dbReference>
<dbReference type="Proteomes" id="UP000204201">
    <property type="component" value="Segment"/>
</dbReference>
<evidence type="ECO:0000256" key="1">
    <source>
        <dbReference type="SAM" id="MobiDB-lite"/>
    </source>
</evidence>
<evidence type="ECO:0000313" key="3">
    <source>
        <dbReference type="Proteomes" id="UP000204201"/>
    </source>
</evidence>